<dbReference type="PANTHER" id="PTHR43104:SF2">
    <property type="entry name" value="L-2-HYDROXYGLUTARATE DEHYDROGENASE, MITOCHONDRIAL"/>
    <property type="match status" value="1"/>
</dbReference>
<keyword evidence="4 7" id="KW-0560">Oxidoreductase</keyword>
<evidence type="ECO:0000256" key="1">
    <source>
        <dbReference type="ARBA" id="ARBA00001974"/>
    </source>
</evidence>
<dbReference type="Gene3D" id="3.50.50.60">
    <property type="entry name" value="FAD/NAD(P)-binding domain"/>
    <property type="match status" value="1"/>
</dbReference>
<comment type="cofactor">
    <cofactor evidence="1">
        <name>FAD</name>
        <dbReference type="ChEBI" id="CHEBI:57692"/>
    </cofactor>
</comment>
<dbReference type="EC" id="1.1.3.-" evidence="7"/>
<dbReference type="PANTHER" id="PTHR43104">
    <property type="entry name" value="L-2-HYDROXYGLUTARATE DEHYDROGENASE, MITOCHONDRIAL"/>
    <property type="match status" value="1"/>
</dbReference>
<proteinExistence type="inferred from homology"/>
<sequence length="400" mass="42630">METADFTLVGGGIVGLATALRLQELHPAARILLLEKENALALHQTGRNSGVIHAGVYYAPGSHKARFCAAGVAATREFCTAHDLPMETCGKLIVATDAAELPRMEALETRARANGIEIERLTGAQARALEPAIASVGALLSPATGIVDFGAVALKMAEIFRARGGEIRLGIRVAGGQECESGLLLTTDRGDIGTGKAVFCAGLQSDRLARAFGAEVDFRIIPFRGDYFRIENQPADLVSRLIYPIPDPERPFLGVHLTRKLNGAFTVGPSAVLAFAREAYGKASLSPRDLADSLTWPGFWRVLARNAGPALDELSAAAIRRLYLRKVQRYCPQIGLGDLKPYRSGIRAQAVSREGRLIDDFLFVPTRHSLHVCNAPSPAATSAIPIAAHIADVLTGGTAP</sequence>
<evidence type="ECO:0000313" key="7">
    <source>
        <dbReference type="EMBL" id="MBL4918949.1"/>
    </source>
</evidence>
<dbReference type="Gene3D" id="3.30.9.10">
    <property type="entry name" value="D-Amino Acid Oxidase, subunit A, domain 2"/>
    <property type="match status" value="1"/>
</dbReference>
<organism evidence="7 8">
    <name type="scientific">Szabonella alba</name>
    <dbReference type="NCBI Taxonomy" id="2804194"/>
    <lineage>
        <taxon>Bacteria</taxon>
        <taxon>Pseudomonadati</taxon>
        <taxon>Pseudomonadota</taxon>
        <taxon>Alphaproteobacteria</taxon>
        <taxon>Rhodobacterales</taxon>
        <taxon>Paracoccaceae</taxon>
        <taxon>Szabonella</taxon>
    </lineage>
</organism>
<keyword evidence="3" id="KW-0274">FAD</keyword>
<evidence type="ECO:0000259" key="6">
    <source>
        <dbReference type="Pfam" id="PF01266"/>
    </source>
</evidence>
<feature type="domain" description="FAD dependent oxidoreductase" evidence="6">
    <location>
        <begin position="8"/>
        <end position="392"/>
    </location>
</feature>
<dbReference type="EMBL" id="JAESVN010000010">
    <property type="protein sequence ID" value="MBL4918949.1"/>
    <property type="molecule type" value="Genomic_DNA"/>
</dbReference>
<dbReference type="GO" id="GO:0005737">
    <property type="term" value="C:cytoplasm"/>
    <property type="evidence" value="ECO:0007669"/>
    <property type="project" value="TreeGrafter"/>
</dbReference>
<reference evidence="7" key="1">
    <citation type="submission" date="2021-01" db="EMBL/GenBank/DDBJ databases">
        <title>Tabrizicola alba sp. nov. a motile alkaliphilic bacterium isolated from a soda lake.</title>
        <authorList>
            <person name="Szuroczki S."/>
            <person name="Abbaszade G."/>
            <person name="Schumann P."/>
            <person name="Toth E."/>
        </authorList>
    </citation>
    <scope>NUCLEOTIDE SEQUENCE</scope>
    <source>
        <strain evidence="7">DMG-N-6</strain>
    </source>
</reference>
<dbReference type="NCBIfam" id="NF008726">
    <property type="entry name" value="PRK11728.1"/>
    <property type="match status" value="1"/>
</dbReference>
<dbReference type="Pfam" id="PF01266">
    <property type="entry name" value="DAO"/>
    <property type="match status" value="1"/>
</dbReference>
<dbReference type="SUPFAM" id="SSF51905">
    <property type="entry name" value="FAD/NAD(P)-binding domain"/>
    <property type="match status" value="1"/>
</dbReference>
<evidence type="ECO:0000313" key="8">
    <source>
        <dbReference type="Proteomes" id="UP000648908"/>
    </source>
</evidence>
<evidence type="ECO:0000256" key="4">
    <source>
        <dbReference type="ARBA" id="ARBA00023002"/>
    </source>
</evidence>
<name>A0A8K0Y2S0_9RHOB</name>
<keyword evidence="8" id="KW-1185">Reference proteome</keyword>
<dbReference type="Proteomes" id="UP000648908">
    <property type="component" value="Unassembled WGS sequence"/>
</dbReference>
<evidence type="ECO:0000256" key="5">
    <source>
        <dbReference type="ARBA" id="ARBA00037941"/>
    </source>
</evidence>
<dbReference type="InterPro" id="IPR036188">
    <property type="entry name" value="FAD/NAD-bd_sf"/>
</dbReference>
<dbReference type="GO" id="GO:0047545">
    <property type="term" value="F:(S)-2-hydroxyglutarate dehydrogenase activity"/>
    <property type="evidence" value="ECO:0007669"/>
    <property type="project" value="TreeGrafter"/>
</dbReference>
<dbReference type="AlphaFoldDB" id="A0A8K0Y2S0"/>
<dbReference type="RefSeq" id="WP_202689927.1">
    <property type="nucleotide sequence ID" value="NZ_JAESVN010000010.1"/>
</dbReference>
<protein>
    <submittedName>
        <fullName evidence="7">L-2-hydroxyglutarate oxidase</fullName>
        <ecNumber evidence="7">1.1.3.-</ecNumber>
    </submittedName>
</protein>
<evidence type="ECO:0000256" key="3">
    <source>
        <dbReference type="ARBA" id="ARBA00022827"/>
    </source>
</evidence>
<gene>
    <name evidence="7" type="primary">lhgO</name>
    <name evidence="7" type="ORF">JL811_17120</name>
</gene>
<accession>A0A8K0Y2S0</accession>
<evidence type="ECO:0000256" key="2">
    <source>
        <dbReference type="ARBA" id="ARBA00022630"/>
    </source>
</evidence>
<keyword evidence="2" id="KW-0285">Flavoprotein</keyword>
<dbReference type="InterPro" id="IPR006076">
    <property type="entry name" value="FAD-dep_OxRdtase"/>
</dbReference>
<comment type="similarity">
    <text evidence="5">Belongs to the L2HGDH family.</text>
</comment>
<comment type="caution">
    <text evidence="7">The sequence shown here is derived from an EMBL/GenBank/DDBJ whole genome shotgun (WGS) entry which is preliminary data.</text>
</comment>